<dbReference type="Proteomes" id="UP000238356">
    <property type="component" value="Unassembled WGS sequence"/>
</dbReference>
<keyword evidence="3" id="KW-0808">Transferase</keyword>
<dbReference type="PANTHER" id="PTHR48090:SF7">
    <property type="entry name" value="RFBJ PROTEIN"/>
    <property type="match status" value="1"/>
</dbReference>
<dbReference type="InterPro" id="IPR001173">
    <property type="entry name" value="Glyco_trans_2-like"/>
</dbReference>
<dbReference type="GO" id="GO:0016740">
    <property type="term" value="F:transferase activity"/>
    <property type="evidence" value="ECO:0007669"/>
    <property type="project" value="UniProtKB-KW"/>
</dbReference>
<proteinExistence type="inferred from homology"/>
<name>A0A2S6A5S8_9NOCA</name>
<reference evidence="3 4" key="1">
    <citation type="submission" date="2018-02" db="EMBL/GenBank/DDBJ databases">
        <title>8 Nocardia nova and 1 Nocardia cyriacigeorgica strain used for evolution to TMP-SMX.</title>
        <authorList>
            <person name="Mehta H."/>
            <person name="Weng J."/>
            <person name="Shamoo Y."/>
        </authorList>
    </citation>
    <scope>NUCLEOTIDE SEQUENCE [LARGE SCALE GENOMIC DNA]</scope>
    <source>
        <strain evidence="3 4">BAA2227</strain>
    </source>
</reference>
<feature type="domain" description="Glycosyltransferase 2-like" evidence="2">
    <location>
        <begin position="58"/>
        <end position="173"/>
    </location>
</feature>
<dbReference type="AlphaFoldDB" id="A0A2S6A5S8"/>
<evidence type="ECO:0000259" key="2">
    <source>
        <dbReference type="Pfam" id="PF00535"/>
    </source>
</evidence>
<evidence type="ECO:0000313" key="4">
    <source>
        <dbReference type="Proteomes" id="UP000238356"/>
    </source>
</evidence>
<dbReference type="SUPFAM" id="SSF53448">
    <property type="entry name" value="Nucleotide-diphospho-sugar transferases"/>
    <property type="match status" value="1"/>
</dbReference>
<comment type="similarity">
    <text evidence="1">Belongs to the glycosyltransferase 2 family.</text>
</comment>
<comment type="caution">
    <text evidence="3">The sequence shown here is derived from an EMBL/GenBank/DDBJ whole genome shotgun (WGS) entry which is preliminary data.</text>
</comment>
<dbReference type="CDD" id="cd04179">
    <property type="entry name" value="DPM_DPG-synthase_like"/>
    <property type="match status" value="1"/>
</dbReference>
<protein>
    <submittedName>
        <fullName evidence="3">Glycosyltransferase family 2 protein</fullName>
    </submittedName>
</protein>
<evidence type="ECO:0000256" key="1">
    <source>
        <dbReference type="ARBA" id="ARBA00006739"/>
    </source>
</evidence>
<dbReference type="InterPro" id="IPR029044">
    <property type="entry name" value="Nucleotide-diphossugar_trans"/>
</dbReference>
<organism evidence="3 4">
    <name type="scientific">Nocardia nova</name>
    <dbReference type="NCBI Taxonomy" id="37330"/>
    <lineage>
        <taxon>Bacteria</taxon>
        <taxon>Bacillati</taxon>
        <taxon>Actinomycetota</taxon>
        <taxon>Actinomycetes</taxon>
        <taxon>Mycobacteriales</taxon>
        <taxon>Nocardiaceae</taxon>
        <taxon>Nocardia</taxon>
    </lineage>
</organism>
<sequence length="267" mass="28762">MRCCCGYRSPVHRRSRRCDAARTRSCRHTFVTCVTSCFSSDRPYGRHVTPVEASGELTVVIPCRNEADALPGVLAAVPTEYRVVVVDNGSTDDTAAVARAAGATVVVESVPGYGSAVQAGIAAATTELVAVLDGDGSMAPDELPLLVAELGPDVTMVAGRRRPVRGAWPWHARLGNWLLAHWLRRHYGLPVHDLAAMRVIRRSELVALGPLHPRSGYPLALLAGAARAGWKVVERDVTYRPRTHGVSKVSGSVIGTVRAARDFWSVR</sequence>
<dbReference type="InterPro" id="IPR050256">
    <property type="entry name" value="Glycosyltransferase_2"/>
</dbReference>
<dbReference type="Gene3D" id="3.90.550.10">
    <property type="entry name" value="Spore Coat Polysaccharide Biosynthesis Protein SpsA, Chain A"/>
    <property type="match status" value="1"/>
</dbReference>
<dbReference type="PANTHER" id="PTHR48090">
    <property type="entry name" value="UNDECAPRENYL-PHOSPHATE 4-DEOXY-4-FORMAMIDO-L-ARABINOSE TRANSFERASE-RELATED"/>
    <property type="match status" value="1"/>
</dbReference>
<gene>
    <name evidence="3" type="ORF">C5F51_15775</name>
</gene>
<accession>A0A2S6A5S8</accession>
<dbReference type="EMBL" id="PSZD01000009">
    <property type="protein sequence ID" value="PPJ27739.1"/>
    <property type="molecule type" value="Genomic_DNA"/>
</dbReference>
<dbReference type="Pfam" id="PF00535">
    <property type="entry name" value="Glycos_transf_2"/>
    <property type="match status" value="1"/>
</dbReference>
<evidence type="ECO:0000313" key="3">
    <source>
        <dbReference type="EMBL" id="PPJ27739.1"/>
    </source>
</evidence>
<keyword evidence="4" id="KW-1185">Reference proteome</keyword>